<dbReference type="Proteomes" id="UP000289738">
    <property type="component" value="Chromosome B04"/>
</dbReference>
<gene>
    <name evidence="1" type="ORF">Ahy_B04g069112</name>
</gene>
<protein>
    <submittedName>
        <fullName evidence="1">Uncharacterized protein</fullName>
    </submittedName>
</protein>
<reference evidence="1 2" key="1">
    <citation type="submission" date="2019-01" db="EMBL/GenBank/DDBJ databases">
        <title>Sequencing of cultivated peanut Arachis hypogaea provides insights into genome evolution and oil improvement.</title>
        <authorList>
            <person name="Chen X."/>
        </authorList>
    </citation>
    <scope>NUCLEOTIDE SEQUENCE [LARGE SCALE GENOMIC DNA]</scope>
    <source>
        <strain evidence="2">cv. Fuhuasheng</strain>
        <tissue evidence="1">Leaves</tissue>
    </source>
</reference>
<sequence length="59" mass="6765">MKTSLKKDLKVSKVRPRGSLSAFFFLLIRIFSQKFAKVRKKGEQAHLESTVPRIVICCV</sequence>
<organism evidence="1 2">
    <name type="scientific">Arachis hypogaea</name>
    <name type="common">Peanut</name>
    <dbReference type="NCBI Taxonomy" id="3818"/>
    <lineage>
        <taxon>Eukaryota</taxon>
        <taxon>Viridiplantae</taxon>
        <taxon>Streptophyta</taxon>
        <taxon>Embryophyta</taxon>
        <taxon>Tracheophyta</taxon>
        <taxon>Spermatophyta</taxon>
        <taxon>Magnoliopsida</taxon>
        <taxon>eudicotyledons</taxon>
        <taxon>Gunneridae</taxon>
        <taxon>Pentapetalae</taxon>
        <taxon>rosids</taxon>
        <taxon>fabids</taxon>
        <taxon>Fabales</taxon>
        <taxon>Fabaceae</taxon>
        <taxon>Papilionoideae</taxon>
        <taxon>50 kb inversion clade</taxon>
        <taxon>dalbergioids sensu lato</taxon>
        <taxon>Dalbergieae</taxon>
        <taxon>Pterocarpus clade</taxon>
        <taxon>Arachis</taxon>
    </lineage>
</organism>
<accession>A0A444ZBP9</accession>
<name>A0A444ZBP9_ARAHY</name>
<dbReference type="AlphaFoldDB" id="A0A444ZBP9"/>
<evidence type="ECO:0000313" key="2">
    <source>
        <dbReference type="Proteomes" id="UP000289738"/>
    </source>
</evidence>
<keyword evidence="2" id="KW-1185">Reference proteome</keyword>
<comment type="caution">
    <text evidence="1">The sequence shown here is derived from an EMBL/GenBank/DDBJ whole genome shotgun (WGS) entry which is preliminary data.</text>
</comment>
<dbReference type="EMBL" id="SDMP01000014">
    <property type="protein sequence ID" value="RYR11610.1"/>
    <property type="molecule type" value="Genomic_DNA"/>
</dbReference>
<evidence type="ECO:0000313" key="1">
    <source>
        <dbReference type="EMBL" id="RYR11610.1"/>
    </source>
</evidence>
<proteinExistence type="predicted"/>